<evidence type="ECO:0000313" key="1">
    <source>
        <dbReference type="EMBL" id="KAK8030142.1"/>
    </source>
</evidence>
<proteinExistence type="predicted"/>
<dbReference type="EMBL" id="JAQQWK010000010">
    <property type="protein sequence ID" value="KAK8030142.1"/>
    <property type="molecule type" value="Genomic_DNA"/>
</dbReference>
<organism evidence="1 2">
    <name type="scientific">Apiospora rasikravindrae</name>
    <dbReference type="NCBI Taxonomy" id="990691"/>
    <lineage>
        <taxon>Eukaryota</taxon>
        <taxon>Fungi</taxon>
        <taxon>Dikarya</taxon>
        <taxon>Ascomycota</taxon>
        <taxon>Pezizomycotina</taxon>
        <taxon>Sordariomycetes</taxon>
        <taxon>Xylariomycetidae</taxon>
        <taxon>Amphisphaeriales</taxon>
        <taxon>Apiosporaceae</taxon>
        <taxon>Apiospora</taxon>
    </lineage>
</organism>
<evidence type="ECO:0000313" key="2">
    <source>
        <dbReference type="Proteomes" id="UP001444661"/>
    </source>
</evidence>
<accession>A0ABR1SE82</accession>
<dbReference type="Proteomes" id="UP001444661">
    <property type="component" value="Unassembled WGS sequence"/>
</dbReference>
<comment type="caution">
    <text evidence="1">The sequence shown here is derived from an EMBL/GenBank/DDBJ whole genome shotgun (WGS) entry which is preliminary data.</text>
</comment>
<gene>
    <name evidence="1" type="ORF">PG993_011433</name>
</gene>
<keyword evidence="2" id="KW-1185">Reference proteome</keyword>
<sequence length="243" mass="27399">MQTFITCYNVDVLSGARPASSSLTLLSDDESNPTEPTAIIPGTDQQFRLTQETRTSRSKYVYDPVVADPERLIREAEQQQQQPDSHFPFSQLIVTFIMFSLEHPEAKRFDRSVSANKNHQITLVTELNLGHHANIFFTHLNRDPDSLALDAKGISNHDELKLHILGAIGDDHFMARFIFSLVQLFLRGDGIKPKAGAESLSGLTSCLDQLDEAQYVHDLHQSLVCLRHYPWLDAQLKALEESD</sequence>
<protein>
    <submittedName>
        <fullName evidence="1">Uncharacterized protein</fullName>
    </submittedName>
</protein>
<reference evidence="1 2" key="1">
    <citation type="submission" date="2023-01" db="EMBL/GenBank/DDBJ databases">
        <title>Analysis of 21 Apiospora genomes using comparative genomics revels a genus with tremendous synthesis potential of carbohydrate active enzymes and secondary metabolites.</title>
        <authorList>
            <person name="Sorensen T."/>
        </authorList>
    </citation>
    <scope>NUCLEOTIDE SEQUENCE [LARGE SCALE GENOMIC DNA]</scope>
    <source>
        <strain evidence="1 2">CBS 33761</strain>
    </source>
</reference>
<name>A0ABR1SE82_9PEZI</name>